<organism evidence="1 2">
    <name type="scientific">Agromyces larvae</name>
    <dbReference type="NCBI Taxonomy" id="2929802"/>
    <lineage>
        <taxon>Bacteria</taxon>
        <taxon>Bacillati</taxon>
        <taxon>Actinomycetota</taxon>
        <taxon>Actinomycetes</taxon>
        <taxon>Micrococcales</taxon>
        <taxon>Microbacteriaceae</taxon>
        <taxon>Agromyces</taxon>
    </lineage>
</organism>
<accession>A0ABY4C3Q1</accession>
<dbReference type="Proteomes" id="UP000832097">
    <property type="component" value="Chromosome"/>
</dbReference>
<gene>
    <name evidence="1" type="ORF">MTO99_09470</name>
</gene>
<evidence type="ECO:0000313" key="1">
    <source>
        <dbReference type="EMBL" id="UOE45949.1"/>
    </source>
</evidence>
<dbReference type="RefSeq" id="WP_243558709.1">
    <property type="nucleotide sequence ID" value="NZ_CP094528.1"/>
</dbReference>
<evidence type="ECO:0000313" key="2">
    <source>
        <dbReference type="Proteomes" id="UP000832097"/>
    </source>
</evidence>
<dbReference type="EMBL" id="CP094528">
    <property type="protein sequence ID" value="UOE45949.1"/>
    <property type="molecule type" value="Genomic_DNA"/>
</dbReference>
<keyword evidence="2" id="KW-1185">Reference proteome</keyword>
<sequence length="67" mass="7092">MEFRLTIKLGNAAMLTPADIAEQLERVAADLQNGIAAGDAYAPADLAGPFGIYNQNGNRVGAWEVTE</sequence>
<reference evidence="1 2" key="1">
    <citation type="submission" date="2022-03" db="EMBL/GenBank/DDBJ databases">
        <title>Mucilaginibacter sp. isolated from the gut of Protaetia brevitarsis seulensis larvae.</title>
        <authorList>
            <person name="Won M."/>
            <person name="Kim S.-J."/>
            <person name="Kwon S.-W."/>
        </authorList>
    </citation>
    <scope>NUCLEOTIDE SEQUENCE [LARGE SCALE GENOMIC DNA]</scope>
    <source>
        <strain evidence="1 2">CFWR-12</strain>
    </source>
</reference>
<name>A0ABY4C3Q1_9MICO</name>
<protein>
    <submittedName>
        <fullName evidence="1">Uncharacterized protein</fullName>
    </submittedName>
</protein>
<proteinExistence type="predicted"/>